<dbReference type="SMART" id="SM00388">
    <property type="entry name" value="HisKA"/>
    <property type="match status" value="1"/>
</dbReference>
<evidence type="ECO:0000256" key="2">
    <source>
        <dbReference type="ARBA" id="ARBA00012438"/>
    </source>
</evidence>
<keyword evidence="5" id="KW-0547">Nucleotide-binding</keyword>
<dbReference type="RefSeq" id="WP_077850118.1">
    <property type="nucleotide sequence ID" value="NZ_LZZM01000241.1"/>
</dbReference>
<dbReference type="PRINTS" id="PR00344">
    <property type="entry name" value="BCTRLSENSOR"/>
</dbReference>
<dbReference type="Gene3D" id="3.30.565.10">
    <property type="entry name" value="Histidine kinase-like ATPase, C-terminal domain"/>
    <property type="match status" value="1"/>
</dbReference>
<dbReference type="InterPro" id="IPR036890">
    <property type="entry name" value="HATPase_C_sf"/>
</dbReference>
<dbReference type="Gene3D" id="3.30.450.20">
    <property type="entry name" value="PAS domain"/>
    <property type="match status" value="3"/>
</dbReference>
<dbReference type="Pfam" id="PF00989">
    <property type="entry name" value="PAS"/>
    <property type="match status" value="1"/>
</dbReference>
<evidence type="ECO:0000313" key="11">
    <source>
        <dbReference type="EMBL" id="OOM70323.1"/>
    </source>
</evidence>
<dbReference type="InterPro" id="IPR004358">
    <property type="entry name" value="Sig_transdc_His_kin-like_C"/>
</dbReference>
<dbReference type="SUPFAM" id="SSF47384">
    <property type="entry name" value="Homodimeric domain of signal transducing histidine kinase"/>
    <property type="match status" value="1"/>
</dbReference>
<dbReference type="Gene3D" id="1.10.287.130">
    <property type="match status" value="1"/>
</dbReference>
<dbReference type="OrthoDB" id="9813394at2"/>
<evidence type="ECO:0000256" key="5">
    <source>
        <dbReference type="ARBA" id="ARBA00022741"/>
    </source>
</evidence>
<proteinExistence type="predicted"/>
<keyword evidence="6" id="KW-0418">Kinase</keyword>
<gene>
    <name evidence="11" type="primary">phoR_13</name>
    <name evidence="11" type="ORF">CLPUN_52380</name>
</gene>
<evidence type="ECO:0000256" key="8">
    <source>
        <dbReference type="ARBA" id="ARBA00023012"/>
    </source>
</evidence>
<dbReference type="InterPro" id="IPR050736">
    <property type="entry name" value="Sensor_HK_Regulatory"/>
</dbReference>
<dbReference type="PANTHER" id="PTHR43711:SF26">
    <property type="entry name" value="SENSOR HISTIDINE KINASE RCSC"/>
    <property type="match status" value="1"/>
</dbReference>
<dbReference type="Pfam" id="PF00512">
    <property type="entry name" value="HisKA"/>
    <property type="match status" value="1"/>
</dbReference>
<dbReference type="SMART" id="SM00387">
    <property type="entry name" value="HATPase_c"/>
    <property type="match status" value="1"/>
</dbReference>
<dbReference type="InterPro" id="IPR005467">
    <property type="entry name" value="His_kinase_dom"/>
</dbReference>
<dbReference type="STRING" id="29367.CLPUN_52380"/>
<dbReference type="Pfam" id="PF02518">
    <property type="entry name" value="HATPase_c"/>
    <property type="match status" value="1"/>
</dbReference>
<dbReference type="CDD" id="cd16922">
    <property type="entry name" value="HATPase_EvgS-ArcB-TorS-like"/>
    <property type="match status" value="1"/>
</dbReference>
<comment type="caution">
    <text evidence="11">The sequence shown here is derived from an EMBL/GenBank/DDBJ whole genome shotgun (WGS) entry which is preliminary data.</text>
</comment>
<dbReference type="EC" id="2.7.13.3" evidence="2"/>
<dbReference type="SUPFAM" id="SSF55874">
    <property type="entry name" value="ATPase domain of HSP90 chaperone/DNA topoisomerase II/histidine kinase"/>
    <property type="match status" value="1"/>
</dbReference>
<dbReference type="GO" id="GO:0005524">
    <property type="term" value="F:ATP binding"/>
    <property type="evidence" value="ECO:0007669"/>
    <property type="project" value="UniProtKB-KW"/>
</dbReference>
<dbReference type="EMBL" id="LZZM01000241">
    <property type="protein sequence ID" value="OOM70323.1"/>
    <property type="molecule type" value="Genomic_DNA"/>
</dbReference>
<feature type="domain" description="PAS" evidence="10">
    <location>
        <begin position="129"/>
        <end position="199"/>
    </location>
</feature>
<protein>
    <recommendedName>
        <fullName evidence="2">histidine kinase</fullName>
        <ecNumber evidence="2">2.7.13.3</ecNumber>
    </recommendedName>
</protein>
<comment type="catalytic activity">
    <reaction evidence="1">
        <text>ATP + protein L-histidine = ADP + protein N-phospho-L-histidine.</text>
        <dbReference type="EC" id="2.7.13.3"/>
    </reaction>
</comment>
<dbReference type="NCBIfam" id="TIGR00229">
    <property type="entry name" value="sensory_box"/>
    <property type="match status" value="3"/>
</dbReference>
<evidence type="ECO:0000259" key="9">
    <source>
        <dbReference type="PROSITE" id="PS50109"/>
    </source>
</evidence>
<keyword evidence="8" id="KW-0902">Two-component regulatory system</keyword>
<dbReference type="SMART" id="SM00091">
    <property type="entry name" value="PAS"/>
    <property type="match status" value="2"/>
</dbReference>
<dbReference type="SUPFAM" id="SSF55785">
    <property type="entry name" value="PYP-like sensor domain (PAS domain)"/>
    <property type="match status" value="3"/>
</dbReference>
<organism evidence="11 12">
    <name type="scientific">Clostridium puniceum</name>
    <dbReference type="NCBI Taxonomy" id="29367"/>
    <lineage>
        <taxon>Bacteria</taxon>
        <taxon>Bacillati</taxon>
        <taxon>Bacillota</taxon>
        <taxon>Clostridia</taxon>
        <taxon>Eubacteriales</taxon>
        <taxon>Clostridiaceae</taxon>
        <taxon>Clostridium</taxon>
    </lineage>
</organism>
<dbReference type="CDD" id="cd00082">
    <property type="entry name" value="HisKA"/>
    <property type="match status" value="1"/>
</dbReference>
<feature type="domain" description="Histidine kinase" evidence="9">
    <location>
        <begin position="405"/>
        <end position="629"/>
    </location>
</feature>
<dbReference type="Pfam" id="PF13426">
    <property type="entry name" value="PAS_9"/>
    <property type="match status" value="2"/>
</dbReference>
<dbReference type="InterPro" id="IPR013767">
    <property type="entry name" value="PAS_fold"/>
</dbReference>
<keyword evidence="3" id="KW-0597">Phosphoprotein</keyword>
<sequence>MNISVIEKNTNLINLIKNMPVGFCIYNINLSPIKFIFWNNYMTEITGYTMNEINELGLNKILSNPNSFHDSISKIGADKEYEIISKNGSRKIVNVSTSLIPICNEESVPLAIVKDITKYKESQQEFLEVKERYEKILELSTDSIFIHKDEKFIYVNNNTFKMFSIENPKDIIGQSIYKYIHPSFRNIIKNRVTVQLETEGQLPIIEETLIDTNGKLINVEVASSYVPYKGNICIFTFIRNISNRKILENQLRESEKLYKQLIELLPFGVYIFKKDKIILSNKVGLDYLGVSSLDKIKDKSYLQIVKPHPSSMKNHKRSIKQVITNKYYPLTEEKFIRISDNKTLDFEAVVTKYPYEHGENTYLIVLRDISDRKKAEELEKDMKEKSRLLSEANEYEKLRTEFFANISHELRTPINVILSSIQLLDLKVKNINTLSEYKEEYKKYPAILKQNCYRLLRLINNLIDVTKIDSGYFNLNLINANIVTIVEDITLSVVDYTENKGISLTFDTNVEERILACDPDKIERIILNLISNAVKFTEPGGNILVNLTDNGEDIIISVRDTGIGISKDKLKVIFDRFIQVDKSLARNREGSGIGLSLVKSLVEMHKGVIIAKSELNKGSEFIITLPCYLMDENNNTIDSNNHVIQGNLEKTNIEFSDIYY</sequence>
<evidence type="ECO:0000256" key="4">
    <source>
        <dbReference type="ARBA" id="ARBA00022679"/>
    </source>
</evidence>
<keyword evidence="7" id="KW-0067">ATP-binding</keyword>
<keyword evidence="12" id="KW-1185">Reference proteome</keyword>
<dbReference type="InterPro" id="IPR000014">
    <property type="entry name" value="PAS"/>
</dbReference>
<dbReference type="PANTHER" id="PTHR43711">
    <property type="entry name" value="TWO-COMPONENT HISTIDINE KINASE"/>
    <property type="match status" value="1"/>
</dbReference>
<keyword evidence="4 11" id="KW-0808">Transferase</keyword>
<dbReference type="InterPro" id="IPR035965">
    <property type="entry name" value="PAS-like_dom_sf"/>
</dbReference>
<evidence type="ECO:0000256" key="7">
    <source>
        <dbReference type="ARBA" id="ARBA00022840"/>
    </source>
</evidence>
<dbReference type="Proteomes" id="UP000190890">
    <property type="component" value="Unassembled WGS sequence"/>
</dbReference>
<evidence type="ECO:0000256" key="6">
    <source>
        <dbReference type="ARBA" id="ARBA00022777"/>
    </source>
</evidence>
<dbReference type="InterPro" id="IPR003594">
    <property type="entry name" value="HATPase_dom"/>
</dbReference>
<dbReference type="GO" id="GO:0006355">
    <property type="term" value="P:regulation of DNA-templated transcription"/>
    <property type="evidence" value="ECO:0007669"/>
    <property type="project" value="InterPro"/>
</dbReference>
<dbReference type="InterPro" id="IPR003661">
    <property type="entry name" value="HisK_dim/P_dom"/>
</dbReference>
<dbReference type="AlphaFoldDB" id="A0A1S8SY51"/>
<evidence type="ECO:0000256" key="1">
    <source>
        <dbReference type="ARBA" id="ARBA00000085"/>
    </source>
</evidence>
<name>A0A1S8SY51_9CLOT</name>
<accession>A0A1S8SY51</accession>
<dbReference type="PROSITE" id="PS50109">
    <property type="entry name" value="HIS_KIN"/>
    <property type="match status" value="1"/>
</dbReference>
<dbReference type="InterPro" id="IPR036097">
    <property type="entry name" value="HisK_dim/P_sf"/>
</dbReference>
<dbReference type="GO" id="GO:0000155">
    <property type="term" value="F:phosphorelay sensor kinase activity"/>
    <property type="evidence" value="ECO:0007669"/>
    <property type="project" value="InterPro"/>
</dbReference>
<evidence type="ECO:0000313" key="12">
    <source>
        <dbReference type="Proteomes" id="UP000190890"/>
    </source>
</evidence>
<reference evidence="11 12" key="1">
    <citation type="submission" date="2016-05" db="EMBL/GenBank/DDBJ databases">
        <title>Microbial solvent formation.</title>
        <authorList>
            <person name="Poehlein A."/>
            <person name="Montoya Solano J.D."/>
            <person name="Flitsch S."/>
            <person name="Krabben P."/>
            <person name="Duerre P."/>
            <person name="Daniel R."/>
        </authorList>
    </citation>
    <scope>NUCLEOTIDE SEQUENCE [LARGE SCALE GENOMIC DNA]</scope>
    <source>
        <strain evidence="11 12">DSM 2619</strain>
    </source>
</reference>
<evidence type="ECO:0000256" key="3">
    <source>
        <dbReference type="ARBA" id="ARBA00022553"/>
    </source>
</evidence>
<dbReference type="CDD" id="cd00130">
    <property type="entry name" value="PAS"/>
    <property type="match status" value="1"/>
</dbReference>
<dbReference type="PROSITE" id="PS50112">
    <property type="entry name" value="PAS"/>
    <property type="match status" value="1"/>
</dbReference>
<dbReference type="FunFam" id="3.30.565.10:FF:000037">
    <property type="entry name" value="Hybrid sensor histidine kinase/response regulator"/>
    <property type="match status" value="1"/>
</dbReference>
<evidence type="ECO:0000259" key="10">
    <source>
        <dbReference type="PROSITE" id="PS50112"/>
    </source>
</evidence>